<feature type="transmembrane region" description="Helical" evidence="1">
    <location>
        <begin position="389"/>
        <end position="406"/>
    </location>
</feature>
<feature type="transmembrane region" description="Helical" evidence="1">
    <location>
        <begin position="141"/>
        <end position="162"/>
    </location>
</feature>
<feature type="transmembrane region" description="Helical" evidence="1">
    <location>
        <begin position="330"/>
        <end position="349"/>
    </location>
</feature>
<keyword evidence="1" id="KW-1133">Transmembrane helix</keyword>
<sequence>MEITTHSRFANTAQKMRNPRILAVVCLLGLLSAGFSWIVASPIGGSPDDDFHMGSIWCPRPAGESCASKMVDGTLRVQVPEPVALATECHAFKEAQPASCPRELSNDKLAFTYRYDEGNYPTTYYRFHHLLISHSVADSVILMRTVNFLIAVFLLGTIGWLLRPEHRPAYVFAMLGAWVPMGFYFLTSMNPSAWAITGVFAYATAMYAAFFAEGKRRWGLLACAIIGAFMSFASRGDSAFYIFVVTAALLWAIKIKRSDWRLWSLAGALSIFGCYMMLGGGQANIVANHATVSDNFIGSVLRTTMDLPRYFAGFVSFGYGPGWFDVPLDVTFPLLALFASGSLLMAGFRRGTWRKWMAVLMIAGAMCGIPVLIVAVGSYPHLGPYQPRYMLPLFAVLFFFLFVLSKERIRILDFSQKVVLAGILFIVNSYTLHAVLWRYVSGAQGIRPVNIDAHMHWWWDIPISPMGVWFVGTVGFLIAIVAGMLLSRAPEEKEVLANREVSDSTLAV</sequence>
<evidence type="ECO:0000256" key="1">
    <source>
        <dbReference type="SAM" id="Phobius"/>
    </source>
</evidence>
<evidence type="ECO:0000313" key="2">
    <source>
        <dbReference type="EMBL" id="ADH91842.1"/>
    </source>
</evidence>
<feature type="transmembrane region" description="Helical" evidence="1">
    <location>
        <begin position="169"/>
        <end position="186"/>
    </location>
</feature>
<protein>
    <recommendedName>
        <fullName evidence="4">DUF2142 domain-containing protein</fullName>
    </recommendedName>
</protein>
<feature type="transmembrane region" description="Helical" evidence="1">
    <location>
        <begin position="239"/>
        <end position="255"/>
    </location>
</feature>
<gene>
    <name evidence="2" type="ordered locus">Arch_0077</name>
</gene>
<organism evidence="2 3">
    <name type="scientific">Arcanobacterium haemolyticum (strain ATCC 9345 / DSM 20595 / CCM 5947 / CCUG 17215 / LMG 16163 / NBRC 15585 / NCTC 8452 / 11018)</name>
    <dbReference type="NCBI Taxonomy" id="644284"/>
    <lineage>
        <taxon>Bacteria</taxon>
        <taxon>Bacillati</taxon>
        <taxon>Actinomycetota</taxon>
        <taxon>Actinomycetes</taxon>
        <taxon>Actinomycetales</taxon>
        <taxon>Actinomycetaceae</taxon>
        <taxon>Arcanobacterium</taxon>
    </lineage>
</organism>
<keyword evidence="1" id="KW-0812">Transmembrane</keyword>
<proteinExistence type="predicted"/>
<feature type="transmembrane region" description="Helical" evidence="1">
    <location>
        <begin position="192"/>
        <end position="211"/>
    </location>
</feature>
<evidence type="ECO:0000313" key="3">
    <source>
        <dbReference type="Proteomes" id="UP000000376"/>
    </source>
</evidence>
<dbReference type="AlphaFoldDB" id="D7BLP3"/>
<dbReference type="Proteomes" id="UP000000376">
    <property type="component" value="Chromosome"/>
</dbReference>
<dbReference type="RefSeq" id="WP_013169340.1">
    <property type="nucleotide sequence ID" value="NC_014218.1"/>
</dbReference>
<dbReference type="OrthoDB" id="3266966at2"/>
<feature type="transmembrane region" description="Helical" evidence="1">
    <location>
        <begin position="418"/>
        <end position="440"/>
    </location>
</feature>
<reference evidence="2 3" key="1">
    <citation type="journal article" date="2010" name="Stand. Genomic Sci.">
        <title>Complete genome sequence of Arcanobacterium haemolyticum type strain (11018).</title>
        <authorList>
            <person name="Yasawong M."/>
            <person name="Teshima H."/>
            <person name="Lapidus A."/>
            <person name="Nolan M."/>
            <person name="Lucas S."/>
            <person name="Glavina Del Rio T."/>
            <person name="Tice H."/>
            <person name="Cheng J."/>
            <person name="Bruce D."/>
            <person name="Detter C."/>
            <person name="Tapia R."/>
            <person name="Han C."/>
            <person name="Goodwin L."/>
            <person name="Pitluck S."/>
            <person name="Liolios K."/>
            <person name="Ivanova N."/>
            <person name="Mavromatis K."/>
            <person name="Mikhailova N."/>
            <person name="Pati A."/>
            <person name="Chen A."/>
            <person name="Palaniappan K."/>
            <person name="Land M."/>
            <person name="Hauser L."/>
            <person name="Chang Y."/>
            <person name="Jeffries C."/>
            <person name="Rohde M."/>
            <person name="Sikorski J."/>
            <person name="Pukall R."/>
            <person name="Goker M."/>
            <person name="Woyke T."/>
            <person name="Bristow J."/>
            <person name="Eisen J."/>
            <person name="Markowitz V."/>
            <person name="Hugenholtz P."/>
            <person name="Kyrpides N."/>
            <person name="Klenk H."/>
        </authorList>
    </citation>
    <scope>NUCLEOTIDE SEQUENCE [LARGE SCALE GENOMIC DNA]</scope>
    <source>
        <strain evidence="3">ATCC 9345 / DSM 20595 / CCUG 17215 / LMG 16163 / NBRC 15585 / NCTC 8452 / 11018</strain>
    </source>
</reference>
<keyword evidence="1" id="KW-0472">Membrane</keyword>
<dbReference type="eggNOG" id="ENOG5032WPX">
    <property type="taxonomic scope" value="Bacteria"/>
</dbReference>
<dbReference type="InterPro" id="IPR018674">
    <property type="entry name" value="DUF2142_membrane"/>
</dbReference>
<dbReference type="EMBL" id="CP002045">
    <property type="protein sequence ID" value="ADH91842.1"/>
    <property type="molecule type" value="Genomic_DNA"/>
</dbReference>
<evidence type="ECO:0008006" key="4">
    <source>
        <dbReference type="Google" id="ProtNLM"/>
    </source>
</evidence>
<feature type="transmembrane region" description="Helical" evidence="1">
    <location>
        <begin position="21"/>
        <end position="40"/>
    </location>
</feature>
<feature type="transmembrane region" description="Helical" evidence="1">
    <location>
        <begin position="356"/>
        <end position="377"/>
    </location>
</feature>
<name>D7BLP3_ARCHD</name>
<feature type="transmembrane region" description="Helical" evidence="1">
    <location>
        <begin position="466"/>
        <end position="486"/>
    </location>
</feature>
<feature type="transmembrane region" description="Helical" evidence="1">
    <location>
        <begin position="218"/>
        <end position="233"/>
    </location>
</feature>
<feature type="transmembrane region" description="Helical" evidence="1">
    <location>
        <begin position="262"/>
        <end position="278"/>
    </location>
</feature>
<dbReference type="KEGG" id="ahe:Arch_0077"/>
<dbReference type="Pfam" id="PF09913">
    <property type="entry name" value="DUF2142"/>
    <property type="match status" value="1"/>
</dbReference>
<dbReference type="HOGENOM" id="CLU_030245_0_0_11"/>
<dbReference type="STRING" id="644284.Arch_0077"/>
<accession>D7BLP3</accession>
<keyword evidence="3" id="KW-1185">Reference proteome</keyword>